<evidence type="ECO:0000259" key="1">
    <source>
        <dbReference type="Pfam" id="PF24626"/>
    </source>
</evidence>
<name>A0A9D4XTR9_PEA</name>
<dbReference type="Pfam" id="PF24626">
    <property type="entry name" value="SH3_Tf2-1"/>
    <property type="match status" value="1"/>
</dbReference>
<keyword evidence="3" id="KW-1185">Reference proteome</keyword>
<evidence type="ECO:0000313" key="2">
    <source>
        <dbReference type="EMBL" id="KAI5424975.1"/>
    </source>
</evidence>
<protein>
    <recommendedName>
        <fullName evidence="1">Tf2-1-like SH3-like domain-containing protein</fullName>
    </recommendedName>
</protein>
<feature type="domain" description="Tf2-1-like SH3-like" evidence="1">
    <location>
        <begin position="17"/>
        <end position="71"/>
    </location>
</feature>
<dbReference type="Proteomes" id="UP001058974">
    <property type="component" value="Chromosome 3"/>
</dbReference>
<comment type="caution">
    <text evidence="2">The sequence shown here is derived from an EMBL/GenBank/DDBJ whole genome shotgun (WGS) entry which is preliminary data.</text>
</comment>
<accession>A0A9D4XTR9</accession>
<dbReference type="AlphaFoldDB" id="A0A9D4XTR9"/>
<reference evidence="2 3" key="1">
    <citation type="journal article" date="2022" name="Nat. Genet.">
        <title>Improved pea reference genome and pan-genome highlight genomic features and evolutionary characteristics.</title>
        <authorList>
            <person name="Yang T."/>
            <person name="Liu R."/>
            <person name="Luo Y."/>
            <person name="Hu S."/>
            <person name="Wang D."/>
            <person name="Wang C."/>
            <person name="Pandey M.K."/>
            <person name="Ge S."/>
            <person name="Xu Q."/>
            <person name="Li N."/>
            <person name="Li G."/>
            <person name="Huang Y."/>
            <person name="Saxena R.K."/>
            <person name="Ji Y."/>
            <person name="Li M."/>
            <person name="Yan X."/>
            <person name="He Y."/>
            <person name="Liu Y."/>
            <person name="Wang X."/>
            <person name="Xiang C."/>
            <person name="Varshney R.K."/>
            <person name="Ding H."/>
            <person name="Gao S."/>
            <person name="Zong X."/>
        </authorList>
    </citation>
    <scope>NUCLEOTIDE SEQUENCE [LARGE SCALE GENOMIC DNA]</scope>
    <source>
        <strain evidence="2 3">cv. Zhongwan 6</strain>
    </source>
</reference>
<proteinExistence type="predicted"/>
<gene>
    <name evidence="2" type="ORF">KIW84_030956</name>
</gene>
<dbReference type="InterPro" id="IPR056924">
    <property type="entry name" value="SH3_Tf2-1"/>
</dbReference>
<sequence length="109" mass="12685">MQQQENKHISDRQFQIGDDVYLKLQQHRQQSLRDSSFHKLSLKFYGPFRVLYIIGKVVYSLDLPPMADIHPLNDKVPETILGRKMVKRDHVAATKVLVQWKGLPTDEAT</sequence>
<organism evidence="2 3">
    <name type="scientific">Pisum sativum</name>
    <name type="common">Garden pea</name>
    <name type="synonym">Lathyrus oleraceus</name>
    <dbReference type="NCBI Taxonomy" id="3888"/>
    <lineage>
        <taxon>Eukaryota</taxon>
        <taxon>Viridiplantae</taxon>
        <taxon>Streptophyta</taxon>
        <taxon>Embryophyta</taxon>
        <taxon>Tracheophyta</taxon>
        <taxon>Spermatophyta</taxon>
        <taxon>Magnoliopsida</taxon>
        <taxon>eudicotyledons</taxon>
        <taxon>Gunneridae</taxon>
        <taxon>Pentapetalae</taxon>
        <taxon>rosids</taxon>
        <taxon>fabids</taxon>
        <taxon>Fabales</taxon>
        <taxon>Fabaceae</taxon>
        <taxon>Papilionoideae</taxon>
        <taxon>50 kb inversion clade</taxon>
        <taxon>NPAAA clade</taxon>
        <taxon>Hologalegina</taxon>
        <taxon>IRL clade</taxon>
        <taxon>Fabeae</taxon>
        <taxon>Lathyrus</taxon>
    </lineage>
</organism>
<evidence type="ECO:0000313" key="3">
    <source>
        <dbReference type="Proteomes" id="UP001058974"/>
    </source>
</evidence>
<dbReference type="EMBL" id="JAMSHJ010000003">
    <property type="protein sequence ID" value="KAI5424975.1"/>
    <property type="molecule type" value="Genomic_DNA"/>
</dbReference>
<dbReference type="Gramene" id="Psat03G0095600-T1">
    <property type="protein sequence ID" value="KAI5424975.1"/>
    <property type="gene ID" value="KIW84_030956"/>
</dbReference>